<dbReference type="GO" id="GO:0008270">
    <property type="term" value="F:zinc ion binding"/>
    <property type="evidence" value="ECO:0007669"/>
    <property type="project" value="UniProtKB-KW"/>
</dbReference>
<keyword evidence="3 9" id="KW-0862">Zinc</keyword>
<organism evidence="11 12">
    <name type="scientific">Microthlaspi erraticum</name>
    <dbReference type="NCBI Taxonomy" id="1685480"/>
    <lineage>
        <taxon>Eukaryota</taxon>
        <taxon>Viridiplantae</taxon>
        <taxon>Streptophyta</taxon>
        <taxon>Embryophyta</taxon>
        <taxon>Tracheophyta</taxon>
        <taxon>Spermatophyta</taxon>
        <taxon>Magnoliopsida</taxon>
        <taxon>eudicotyledons</taxon>
        <taxon>Gunneridae</taxon>
        <taxon>Pentapetalae</taxon>
        <taxon>rosids</taxon>
        <taxon>malvids</taxon>
        <taxon>Brassicales</taxon>
        <taxon>Brassicaceae</taxon>
        <taxon>Coluteocarpeae</taxon>
        <taxon>Microthlaspi</taxon>
    </lineage>
</organism>
<dbReference type="PANTHER" id="PTHR31992">
    <property type="entry name" value="DOF ZINC FINGER PROTEIN DOF1.4-RELATED"/>
    <property type="match status" value="1"/>
</dbReference>
<dbReference type="GO" id="GO:0005634">
    <property type="term" value="C:nucleus"/>
    <property type="evidence" value="ECO:0007669"/>
    <property type="project" value="UniProtKB-SubCell"/>
</dbReference>
<dbReference type="OrthoDB" id="1927254at2759"/>
<reference evidence="11" key="1">
    <citation type="submission" date="2020-01" db="EMBL/GenBank/DDBJ databases">
        <authorList>
            <person name="Mishra B."/>
        </authorList>
    </citation>
    <scope>NUCLEOTIDE SEQUENCE [LARGE SCALE GENOMIC DNA]</scope>
</reference>
<keyword evidence="4 9" id="KW-0805">Transcription regulation</keyword>
<dbReference type="InterPro" id="IPR045174">
    <property type="entry name" value="Dof"/>
</dbReference>
<accession>A0A6D2KRG3</accession>
<evidence type="ECO:0000256" key="6">
    <source>
        <dbReference type="ARBA" id="ARBA00023163"/>
    </source>
</evidence>
<sequence>MDNIHVLLHGDNQVVKEKPPPRVCPRCKSDDTKFCFYNNYNDSQPRYNCKSCRRFWTHGGRQRNIPVGGRSRKAKRAKVDQPSVPQVVSVEIQQVNHPQPIVIGGSSSSAVAVGNHFGSLPEINGEMVLPFQSYPQMDHLDFSLGLFQQDYYNIGPDGLFGYPLINQTIGSCVDYYNGYGVNQEDQDQNFAIAMNMNHNDASTSGSRGSL</sequence>
<evidence type="ECO:0000313" key="11">
    <source>
        <dbReference type="EMBL" id="CAA7054602.1"/>
    </source>
</evidence>
<name>A0A6D2KRG3_9BRAS</name>
<evidence type="ECO:0000256" key="3">
    <source>
        <dbReference type="ARBA" id="ARBA00022833"/>
    </source>
</evidence>
<dbReference type="PROSITE" id="PS50884">
    <property type="entry name" value="ZF_DOF_2"/>
    <property type="match status" value="1"/>
</dbReference>
<evidence type="ECO:0000256" key="5">
    <source>
        <dbReference type="ARBA" id="ARBA00023125"/>
    </source>
</evidence>
<dbReference type="AlphaFoldDB" id="A0A6D2KRG3"/>
<proteinExistence type="predicted"/>
<dbReference type="InterPro" id="IPR003851">
    <property type="entry name" value="Znf_Dof"/>
</dbReference>
<keyword evidence="1 9" id="KW-0479">Metal-binding</keyword>
<comment type="subcellular location">
    <subcellularLocation>
        <location evidence="8 9">Nucleus</location>
    </subcellularLocation>
</comment>
<dbReference type="Pfam" id="PF02701">
    <property type="entry name" value="Zn_ribbon_Dof"/>
    <property type="match status" value="1"/>
</dbReference>
<dbReference type="PANTHER" id="PTHR31992:SF126">
    <property type="entry name" value="DOF ZINC FINGER PROTEIN DOF4.2-RELATED"/>
    <property type="match status" value="1"/>
</dbReference>
<dbReference type="GO" id="GO:0003677">
    <property type="term" value="F:DNA binding"/>
    <property type="evidence" value="ECO:0007669"/>
    <property type="project" value="UniProtKB-UniRule"/>
</dbReference>
<feature type="domain" description="Dof-type" evidence="10">
    <location>
        <begin position="22"/>
        <end position="76"/>
    </location>
</feature>
<evidence type="ECO:0000256" key="1">
    <source>
        <dbReference type="ARBA" id="ARBA00022723"/>
    </source>
</evidence>
<keyword evidence="6 9" id="KW-0804">Transcription</keyword>
<dbReference type="PROSITE" id="PS01361">
    <property type="entry name" value="ZF_DOF_1"/>
    <property type="match status" value="1"/>
</dbReference>
<dbReference type="Proteomes" id="UP000467841">
    <property type="component" value="Unassembled WGS sequence"/>
</dbReference>
<evidence type="ECO:0000259" key="10">
    <source>
        <dbReference type="PROSITE" id="PS50884"/>
    </source>
</evidence>
<evidence type="ECO:0000256" key="8">
    <source>
        <dbReference type="PROSITE-ProRule" id="PRU00071"/>
    </source>
</evidence>
<evidence type="ECO:0000256" key="4">
    <source>
        <dbReference type="ARBA" id="ARBA00023015"/>
    </source>
</evidence>
<dbReference type="GO" id="GO:0003700">
    <property type="term" value="F:DNA-binding transcription factor activity"/>
    <property type="evidence" value="ECO:0007669"/>
    <property type="project" value="UniProtKB-UniRule"/>
</dbReference>
<keyword evidence="7 8" id="KW-0539">Nucleus</keyword>
<keyword evidence="5 8" id="KW-0238">DNA-binding</keyword>
<evidence type="ECO:0000313" key="12">
    <source>
        <dbReference type="Proteomes" id="UP000467841"/>
    </source>
</evidence>
<evidence type="ECO:0000256" key="9">
    <source>
        <dbReference type="RuleBase" id="RU369094"/>
    </source>
</evidence>
<evidence type="ECO:0000256" key="2">
    <source>
        <dbReference type="ARBA" id="ARBA00022771"/>
    </source>
</evidence>
<evidence type="ECO:0000256" key="7">
    <source>
        <dbReference type="ARBA" id="ARBA00023242"/>
    </source>
</evidence>
<dbReference type="EMBL" id="CACVBM020001584">
    <property type="protein sequence ID" value="CAA7054602.1"/>
    <property type="molecule type" value="Genomic_DNA"/>
</dbReference>
<keyword evidence="2 8" id="KW-0863">Zinc-finger</keyword>
<comment type="caution">
    <text evidence="11">The sequence shown here is derived from an EMBL/GenBank/DDBJ whole genome shotgun (WGS) entry which is preliminary data.</text>
</comment>
<keyword evidence="12" id="KW-1185">Reference proteome</keyword>
<comment type="function">
    <text evidence="9">Transcription factor that binds specifically to a 5'-AA[AG]G-3' consensus core sequence.</text>
</comment>
<protein>
    <recommendedName>
        <fullName evidence="9">Dof zinc finger protein</fullName>
    </recommendedName>
</protein>
<gene>
    <name evidence="11" type="ORF">MERR_LOCUS41838</name>
</gene>